<evidence type="ECO:0000256" key="3">
    <source>
        <dbReference type="ARBA" id="ARBA00022692"/>
    </source>
</evidence>
<evidence type="ECO:0000313" key="9">
    <source>
        <dbReference type="Proteomes" id="UP000218775"/>
    </source>
</evidence>
<dbReference type="InterPro" id="IPR021159">
    <property type="entry name" value="Sugar-P_transporter_CS"/>
</dbReference>
<dbReference type="InterPro" id="IPR000849">
    <property type="entry name" value="Sugar_P_transporter"/>
</dbReference>
<evidence type="ECO:0000256" key="4">
    <source>
        <dbReference type="ARBA" id="ARBA00022989"/>
    </source>
</evidence>
<dbReference type="AlphaFoldDB" id="A0A2A4X780"/>
<feature type="transmembrane region" description="Helical" evidence="6">
    <location>
        <begin position="271"/>
        <end position="298"/>
    </location>
</feature>
<dbReference type="InterPro" id="IPR011701">
    <property type="entry name" value="MFS"/>
</dbReference>
<dbReference type="PANTHER" id="PTHR43826">
    <property type="entry name" value="GLUCOSE-6-PHOSPHATE EXCHANGER SLC37A4"/>
    <property type="match status" value="1"/>
</dbReference>
<proteinExistence type="inferred from homology"/>
<feature type="transmembrane region" description="Helical" evidence="6">
    <location>
        <begin position="364"/>
        <end position="385"/>
    </location>
</feature>
<feature type="transmembrane region" description="Helical" evidence="6">
    <location>
        <begin position="304"/>
        <end position="329"/>
    </location>
</feature>
<name>A0A2A4X780_UNCAE</name>
<dbReference type="PANTHER" id="PTHR43826:SF3">
    <property type="entry name" value="GLUCOSE-6-PHOSPHATE EXCHANGER SLC37A4"/>
    <property type="match status" value="1"/>
</dbReference>
<evidence type="ECO:0000256" key="1">
    <source>
        <dbReference type="ARBA" id="ARBA00004127"/>
    </source>
</evidence>
<feature type="domain" description="Major facilitator superfamily (MFS) profile" evidence="7">
    <location>
        <begin position="52"/>
        <end position="455"/>
    </location>
</feature>
<dbReference type="GO" id="GO:0061513">
    <property type="term" value="F:glucose 6-phosphate:phosphate antiporter activity"/>
    <property type="evidence" value="ECO:0007669"/>
    <property type="project" value="TreeGrafter"/>
</dbReference>
<dbReference type="GO" id="GO:0035435">
    <property type="term" value="P:phosphate ion transmembrane transport"/>
    <property type="evidence" value="ECO:0007669"/>
    <property type="project" value="TreeGrafter"/>
</dbReference>
<dbReference type="GO" id="GO:0005886">
    <property type="term" value="C:plasma membrane"/>
    <property type="evidence" value="ECO:0007669"/>
    <property type="project" value="TreeGrafter"/>
</dbReference>
<dbReference type="NCBIfam" id="NF008661">
    <property type="entry name" value="PRK11663.1"/>
    <property type="match status" value="1"/>
</dbReference>
<feature type="transmembrane region" description="Helical" evidence="6">
    <location>
        <begin position="397"/>
        <end position="421"/>
    </location>
</feature>
<dbReference type="PROSITE" id="PS00942">
    <property type="entry name" value="GLPT"/>
    <property type="match status" value="1"/>
</dbReference>
<dbReference type="Gene3D" id="1.20.1250.20">
    <property type="entry name" value="MFS general substrate transporter like domains"/>
    <property type="match status" value="2"/>
</dbReference>
<dbReference type="PROSITE" id="PS50850">
    <property type="entry name" value="MFS"/>
    <property type="match status" value="1"/>
</dbReference>
<keyword evidence="4 6" id="KW-1133">Transmembrane helix</keyword>
<feature type="transmembrane region" description="Helical" evidence="6">
    <location>
        <begin position="86"/>
        <end position="105"/>
    </location>
</feature>
<keyword evidence="3 6" id="KW-0812">Transmembrane</keyword>
<evidence type="ECO:0000256" key="5">
    <source>
        <dbReference type="ARBA" id="ARBA00023136"/>
    </source>
</evidence>
<comment type="caution">
    <text evidence="8">The sequence shown here is derived from an EMBL/GenBank/DDBJ whole genome shotgun (WGS) entry which is preliminary data.</text>
</comment>
<dbReference type="Proteomes" id="UP000218775">
    <property type="component" value="Unassembled WGS sequence"/>
</dbReference>
<feature type="transmembrane region" description="Helical" evidence="6">
    <location>
        <begin position="48"/>
        <end position="66"/>
    </location>
</feature>
<dbReference type="Pfam" id="PF07690">
    <property type="entry name" value="MFS_1"/>
    <property type="match status" value="1"/>
</dbReference>
<comment type="subcellular location">
    <subcellularLocation>
        <location evidence="1">Endomembrane system</location>
        <topology evidence="1">Multi-pass membrane protein</topology>
    </subcellularLocation>
</comment>
<dbReference type="SUPFAM" id="SSF103473">
    <property type="entry name" value="MFS general substrate transporter"/>
    <property type="match status" value="1"/>
</dbReference>
<dbReference type="InterPro" id="IPR020846">
    <property type="entry name" value="MFS_dom"/>
</dbReference>
<organism evidence="8 9">
    <name type="scientific">Aerophobetes bacterium</name>
    <dbReference type="NCBI Taxonomy" id="2030807"/>
    <lineage>
        <taxon>Bacteria</taxon>
        <taxon>Candidatus Aerophobota</taxon>
    </lineage>
</organism>
<accession>A0A2A4X780</accession>
<evidence type="ECO:0000256" key="6">
    <source>
        <dbReference type="SAM" id="Phobius"/>
    </source>
</evidence>
<dbReference type="PIRSF" id="PIRSF002808">
    <property type="entry name" value="Hexose_phosphate_transp"/>
    <property type="match status" value="1"/>
</dbReference>
<dbReference type="InterPro" id="IPR051337">
    <property type="entry name" value="OPA_Antiporter"/>
</dbReference>
<keyword evidence="8" id="KW-0675">Receptor</keyword>
<sequence>MPKGLSSYFGPRKGQILGLFDFVSQFKQPVDVGATHEEREIKEKYRYWRFRVFYSMYIGYALFYFTRKSFTFAMPGMINDLGFDKSELGFLGSMLAITYGISKFLSGILSDKSSLRYFMSIGLVLTGVANIFFGLSSSIMLFALFLAMNGFFQGWGAPPCAKLLSYWYSQTERGRWWGLWNTSHNIGGALIPLLCAFAIQTFGWRYAMYAPGVAAIVTGFFLMNRIRDRPSEVGLPDVEVFRHDIGCHEDDKQDKESAKDVLIKYVLKNKFMWILAISFFFVYIVRTAVNDWICLYLIEVKGYSVFLASSCVSWFEIGGMFGSLTAGWLSDTIFRGKRGPVNVMFSAGVGVVLLSWFFMPGSSIAMMSTLMFTVGFFIFGPQMLIGMAAAELAGKKAAGSATGFVGFFAYMGAAVAGYPVGKITQTYGWPGFFMLLACCSAIATTLLFPLWSKKPHGEVVATN</sequence>
<dbReference type="NCBIfam" id="TIGR00881">
    <property type="entry name" value="2A0104"/>
    <property type="match status" value="1"/>
</dbReference>
<reference evidence="9" key="1">
    <citation type="submission" date="2017-08" db="EMBL/GenBank/DDBJ databases">
        <title>A dynamic microbial community with high functional redundancy inhabits the cold, oxic subseafloor aquifer.</title>
        <authorList>
            <person name="Tully B.J."/>
            <person name="Wheat C.G."/>
            <person name="Glazer B.T."/>
            <person name="Huber J.A."/>
        </authorList>
    </citation>
    <scope>NUCLEOTIDE SEQUENCE [LARGE SCALE GENOMIC DNA]</scope>
</reference>
<comment type="similarity">
    <text evidence="2">Belongs to the major facilitator superfamily. Organophosphate:Pi antiporter (OPA) (TC 2.A.1.4) family.</text>
</comment>
<feature type="transmembrane region" description="Helical" evidence="6">
    <location>
        <begin position="341"/>
        <end position="358"/>
    </location>
</feature>
<evidence type="ECO:0000313" key="8">
    <source>
        <dbReference type="EMBL" id="PCI78366.1"/>
    </source>
</evidence>
<dbReference type="EMBL" id="NVUK01000006">
    <property type="protein sequence ID" value="PCI78366.1"/>
    <property type="molecule type" value="Genomic_DNA"/>
</dbReference>
<gene>
    <name evidence="8" type="ORF">COB21_00595</name>
</gene>
<evidence type="ECO:0000256" key="2">
    <source>
        <dbReference type="ARBA" id="ARBA00009598"/>
    </source>
</evidence>
<dbReference type="GO" id="GO:0012505">
    <property type="term" value="C:endomembrane system"/>
    <property type="evidence" value="ECO:0007669"/>
    <property type="project" value="UniProtKB-SubCell"/>
</dbReference>
<protein>
    <submittedName>
        <fullName evidence="8">MFS transporter family glucose-6-phosphate receptor UhpC</fullName>
    </submittedName>
</protein>
<feature type="transmembrane region" description="Helical" evidence="6">
    <location>
        <begin position="206"/>
        <end position="223"/>
    </location>
</feature>
<evidence type="ECO:0000259" key="7">
    <source>
        <dbReference type="PROSITE" id="PS50850"/>
    </source>
</evidence>
<dbReference type="InterPro" id="IPR036259">
    <property type="entry name" value="MFS_trans_sf"/>
</dbReference>
<keyword evidence="5 6" id="KW-0472">Membrane</keyword>
<feature type="transmembrane region" description="Helical" evidence="6">
    <location>
        <begin position="427"/>
        <end position="448"/>
    </location>
</feature>